<dbReference type="AlphaFoldDB" id="A0AAN7C7S3"/>
<dbReference type="EMBL" id="MU860171">
    <property type="protein sequence ID" value="KAK4236805.1"/>
    <property type="molecule type" value="Genomic_DNA"/>
</dbReference>
<dbReference type="Pfam" id="PF20516">
    <property type="entry name" value="PDDEXK_12"/>
    <property type="match status" value="1"/>
</dbReference>
<evidence type="ECO:0000313" key="3">
    <source>
        <dbReference type="Proteomes" id="UP001303760"/>
    </source>
</evidence>
<reference evidence="2" key="2">
    <citation type="submission" date="2023-05" db="EMBL/GenBank/DDBJ databases">
        <authorList>
            <consortium name="Lawrence Berkeley National Laboratory"/>
            <person name="Steindorff A."/>
            <person name="Hensen N."/>
            <person name="Bonometti L."/>
            <person name="Westerberg I."/>
            <person name="Brannstrom I.O."/>
            <person name="Guillou S."/>
            <person name="Cros-Aarteil S."/>
            <person name="Calhoun S."/>
            <person name="Haridas S."/>
            <person name="Kuo A."/>
            <person name="Mondo S."/>
            <person name="Pangilinan J."/>
            <person name="Riley R."/>
            <person name="Labutti K."/>
            <person name="Andreopoulos B."/>
            <person name="Lipzen A."/>
            <person name="Chen C."/>
            <person name="Yanf M."/>
            <person name="Daum C."/>
            <person name="Ng V."/>
            <person name="Clum A."/>
            <person name="Ohm R."/>
            <person name="Martin F."/>
            <person name="Silar P."/>
            <person name="Natvig D."/>
            <person name="Lalanne C."/>
            <person name="Gautier V."/>
            <person name="Ament-Velasquez S.L."/>
            <person name="Kruys A."/>
            <person name="Hutchinson M.I."/>
            <person name="Powell A.J."/>
            <person name="Barry K."/>
            <person name="Miller A.N."/>
            <person name="Grigoriev I.V."/>
            <person name="Debuchy R."/>
            <person name="Gladieux P."/>
            <person name="Thoren M.H."/>
            <person name="Johannesson H."/>
        </authorList>
    </citation>
    <scope>NUCLEOTIDE SEQUENCE</scope>
    <source>
        <strain evidence="2">CBS 532.94</strain>
    </source>
</reference>
<sequence length="327" mass="36398">MRLTEKDTGFLTNLEHDDDSVLVLPPIDDPSWTKQCWGQAAHDLVTQLFELIDGQAPIVPRAVRKRARVQVGRFRRLNDSMFFEAAPPPDCLYRFDAELDKLIDIVADTGAVTCDGHEVSEAAWHCEVHSPVLQIEGKLVDFSLNLDLRAVATEANQPSTLLEERLVRLLATQPRGWRTINQTTYGPALLLPCAVSIVAKSSTAAGSEVDAREQLTLWISAWFGRMSLLLQAINIGCDEEGGNSAPLPRVPLTIPLIYVIGGKWTLLLARDGPDYIYIAKVGVIGDTESLMGAYLLLASLRLIIRWIEGPFKEWIEQTLQRWDDAKT</sequence>
<dbReference type="InterPro" id="IPR046797">
    <property type="entry name" value="PDDEXK_12"/>
</dbReference>
<protein>
    <recommendedName>
        <fullName evidence="1">PD-(D/E)XK nuclease-like domain-containing protein</fullName>
    </recommendedName>
</protein>
<organism evidence="2 3">
    <name type="scientific">Achaetomium macrosporum</name>
    <dbReference type="NCBI Taxonomy" id="79813"/>
    <lineage>
        <taxon>Eukaryota</taxon>
        <taxon>Fungi</taxon>
        <taxon>Dikarya</taxon>
        <taxon>Ascomycota</taxon>
        <taxon>Pezizomycotina</taxon>
        <taxon>Sordariomycetes</taxon>
        <taxon>Sordariomycetidae</taxon>
        <taxon>Sordariales</taxon>
        <taxon>Chaetomiaceae</taxon>
        <taxon>Achaetomium</taxon>
    </lineage>
</organism>
<feature type="domain" description="PD-(D/E)XK nuclease-like" evidence="1">
    <location>
        <begin position="137"/>
        <end position="311"/>
    </location>
</feature>
<reference evidence="2" key="1">
    <citation type="journal article" date="2023" name="Mol. Phylogenet. Evol.">
        <title>Genome-scale phylogeny and comparative genomics of the fungal order Sordariales.</title>
        <authorList>
            <person name="Hensen N."/>
            <person name="Bonometti L."/>
            <person name="Westerberg I."/>
            <person name="Brannstrom I.O."/>
            <person name="Guillou S."/>
            <person name="Cros-Aarteil S."/>
            <person name="Calhoun S."/>
            <person name="Haridas S."/>
            <person name="Kuo A."/>
            <person name="Mondo S."/>
            <person name="Pangilinan J."/>
            <person name="Riley R."/>
            <person name="LaButti K."/>
            <person name="Andreopoulos B."/>
            <person name="Lipzen A."/>
            <person name="Chen C."/>
            <person name="Yan M."/>
            <person name="Daum C."/>
            <person name="Ng V."/>
            <person name="Clum A."/>
            <person name="Steindorff A."/>
            <person name="Ohm R.A."/>
            <person name="Martin F."/>
            <person name="Silar P."/>
            <person name="Natvig D.O."/>
            <person name="Lalanne C."/>
            <person name="Gautier V."/>
            <person name="Ament-Velasquez S.L."/>
            <person name="Kruys A."/>
            <person name="Hutchinson M.I."/>
            <person name="Powell A.J."/>
            <person name="Barry K."/>
            <person name="Miller A.N."/>
            <person name="Grigoriev I.V."/>
            <person name="Debuchy R."/>
            <person name="Gladieux P."/>
            <person name="Hiltunen Thoren M."/>
            <person name="Johannesson H."/>
        </authorList>
    </citation>
    <scope>NUCLEOTIDE SEQUENCE</scope>
    <source>
        <strain evidence="2">CBS 532.94</strain>
    </source>
</reference>
<keyword evidence="3" id="KW-1185">Reference proteome</keyword>
<accession>A0AAN7C7S3</accession>
<comment type="caution">
    <text evidence="2">The sequence shown here is derived from an EMBL/GenBank/DDBJ whole genome shotgun (WGS) entry which is preliminary data.</text>
</comment>
<name>A0AAN7C7S3_9PEZI</name>
<gene>
    <name evidence="2" type="ORF">C8A03DRAFT_35280</name>
</gene>
<dbReference type="Proteomes" id="UP001303760">
    <property type="component" value="Unassembled WGS sequence"/>
</dbReference>
<evidence type="ECO:0000313" key="2">
    <source>
        <dbReference type="EMBL" id="KAK4236805.1"/>
    </source>
</evidence>
<evidence type="ECO:0000259" key="1">
    <source>
        <dbReference type="Pfam" id="PF20516"/>
    </source>
</evidence>
<proteinExistence type="predicted"/>